<proteinExistence type="predicted"/>
<dbReference type="EMBL" id="GBRH01263721">
    <property type="protein sequence ID" value="JAD34174.1"/>
    <property type="molecule type" value="Transcribed_RNA"/>
</dbReference>
<protein>
    <submittedName>
        <fullName evidence="1">Uncharacterized protein</fullName>
    </submittedName>
</protein>
<organism evidence="1">
    <name type="scientific">Arundo donax</name>
    <name type="common">Giant reed</name>
    <name type="synonym">Donax arundinaceus</name>
    <dbReference type="NCBI Taxonomy" id="35708"/>
    <lineage>
        <taxon>Eukaryota</taxon>
        <taxon>Viridiplantae</taxon>
        <taxon>Streptophyta</taxon>
        <taxon>Embryophyta</taxon>
        <taxon>Tracheophyta</taxon>
        <taxon>Spermatophyta</taxon>
        <taxon>Magnoliopsida</taxon>
        <taxon>Liliopsida</taxon>
        <taxon>Poales</taxon>
        <taxon>Poaceae</taxon>
        <taxon>PACMAD clade</taxon>
        <taxon>Arundinoideae</taxon>
        <taxon>Arundineae</taxon>
        <taxon>Arundo</taxon>
    </lineage>
</organism>
<name>A0A0A8Z474_ARUDO</name>
<sequence length="19" mass="1918">MFRNGCSAAGACGELSSTR</sequence>
<reference evidence="1" key="1">
    <citation type="submission" date="2014-09" db="EMBL/GenBank/DDBJ databases">
        <authorList>
            <person name="Magalhaes I.L.F."/>
            <person name="Oliveira U."/>
            <person name="Santos F.R."/>
            <person name="Vidigal T.H.D.A."/>
            <person name="Brescovit A.D."/>
            <person name="Santos A.J."/>
        </authorList>
    </citation>
    <scope>NUCLEOTIDE SEQUENCE</scope>
    <source>
        <tissue evidence="1">Shoot tissue taken approximately 20 cm above the soil surface</tissue>
    </source>
</reference>
<accession>A0A0A8Z474</accession>
<dbReference type="AlphaFoldDB" id="A0A0A8Z474"/>
<reference evidence="1" key="2">
    <citation type="journal article" date="2015" name="Data Brief">
        <title>Shoot transcriptome of the giant reed, Arundo donax.</title>
        <authorList>
            <person name="Barrero R.A."/>
            <person name="Guerrero F.D."/>
            <person name="Moolhuijzen P."/>
            <person name="Goolsby J.A."/>
            <person name="Tidwell J."/>
            <person name="Bellgard S.E."/>
            <person name="Bellgard M.I."/>
        </authorList>
    </citation>
    <scope>NUCLEOTIDE SEQUENCE</scope>
    <source>
        <tissue evidence="1">Shoot tissue taken approximately 20 cm above the soil surface</tissue>
    </source>
</reference>
<evidence type="ECO:0000313" key="1">
    <source>
        <dbReference type="EMBL" id="JAD34174.1"/>
    </source>
</evidence>